<dbReference type="EMBL" id="LNZH02000201">
    <property type="protein sequence ID" value="OCB86564.1"/>
    <property type="molecule type" value="Genomic_DNA"/>
</dbReference>
<evidence type="ECO:0000313" key="1">
    <source>
        <dbReference type="EMBL" id="OCB86564.1"/>
    </source>
</evidence>
<dbReference type="Gene3D" id="3.80.10.10">
    <property type="entry name" value="Ribonuclease Inhibitor"/>
    <property type="match status" value="1"/>
</dbReference>
<dbReference type="OrthoDB" id="2269034at2759"/>
<dbReference type="AlphaFoldDB" id="A0A9Q5HVD2"/>
<name>A0A9Q5HVD2_SANBA</name>
<organism evidence="1 2">
    <name type="scientific">Sanghuangporus baumii</name>
    <name type="common">Phellinus baumii</name>
    <dbReference type="NCBI Taxonomy" id="108892"/>
    <lineage>
        <taxon>Eukaryota</taxon>
        <taxon>Fungi</taxon>
        <taxon>Dikarya</taxon>
        <taxon>Basidiomycota</taxon>
        <taxon>Agaricomycotina</taxon>
        <taxon>Agaricomycetes</taxon>
        <taxon>Hymenochaetales</taxon>
        <taxon>Hymenochaetaceae</taxon>
        <taxon>Sanghuangporus</taxon>
    </lineage>
</organism>
<comment type="caution">
    <text evidence="1">The sequence shown here is derived from an EMBL/GenBank/DDBJ whole genome shotgun (WGS) entry which is preliminary data.</text>
</comment>
<keyword evidence="2" id="KW-1185">Reference proteome</keyword>
<dbReference type="Proteomes" id="UP000757232">
    <property type="component" value="Unassembled WGS sequence"/>
</dbReference>
<accession>A0A9Q5HVD2</accession>
<protein>
    <recommendedName>
        <fullName evidence="3">F-box domain-containing protein</fullName>
    </recommendedName>
</protein>
<reference evidence="1" key="1">
    <citation type="submission" date="2016-06" db="EMBL/GenBank/DDBJ databases">
        <title>Draft Genome sequence of the fungus Inonotus baumii.</title>
        <authorList>
            <person name="Zhu H."/>
            <person name="Lin W."/>
        </authorList>
    </citation>
    <scope>NUCLEOTIDE SEQUENCE</scope>
    <source>
        <strain evidence="1">821</strain>
    </source>
</reference>
<evidence type="ECO:0000313" key="2">
    <source>
        <dbReference type="Proteomes" id="UP000757232"/>
    </source>
</evidence>
<proteinExistence type="predicted"/>
<sequence length="456" mass="52376">MDTDFCEDKGEGRAFTPSGPCPVRKIPSELLNEIFLWTLPPVPSFRAVDSPLVLTQVCTWWRECAIIQSALWDTIYLPSPVEGISPGVVELCKLWLDRSKVRPLSVDFHLASDYQPWKVPVEHVFAVQEVVRILAPHASRITKLLRVFPRFLLDELRLEEMDNLDDLFICDITDNIAGQTHVAPQTFKVPQTLRCLSLRQTFFDINAFTSLKNIAHLDLWQLQGQGQMSIGTCLKLLRELNWLESCTLDVAQGDYDREVLLPEINMPNLSFFFISWDWLVDVGPILDVLVAPSVRRLGLRGPPPTRRQWTHLRRFLKRSRPALTQLSIKEIGFTDIQLIDCLRLVPTLTNLSLSHCSVDSNFIKALRLDLRVPVMHNVLPMLEFLSLEACDDFEVKDLIAMLYTRGKGRQIAARRLRGIRLSFCRRIQESHRKDIENSGIENVIVRVNRLPRNSPR</sequence>
<evidence type="ECO:0008006" key="3">
    <source>
        <dbReference type="Google" id="ProtNLM"/>
    </source>
</evidence>
<dbReference type="SUPFAM" id="SSF52047">
    <property type="entry name" value="RNI-like"/>
    <property type="match status" value="1"/>
</dbReference>
<dbReference type="InterPro" id="IPR032675">
    <property type="entry name" value="LRR_dom_sf"/>
</dbReference>
<gene>
    <name evidence="1" type="ORF">A7U60_g6460</name>
</gene>